<dbReference type="NCBIfam" id="TIGR00525">
    <property type="entry name" value="folB"/>
    <property type="match status" value="1"/>
</dbReference>
<dbReference type="NCBIfam" id="TIGR00526">
    <property type="entry name" value="folB_dom"/>
    <property type="match status" value="1"/>
</dbReference>
<comment type="similarity">
    <text evidence="3 6">Belongs to the DHNA family.</text>
</comment>
<evidence type="ECO:0000256" key="1">
    <source>
        <dbReference type="ARBA" id="ARBA00001353"/>
    </source>
</evidence>
<sequence length="129" mass="14407">MDTIYIKGLEIFAYHGVNPEEKRDGQVFLLDIAMVADLTKARESDSLDDTVNYAAVRKTVQKAFTETKYNLIERAAQAVCEAVLAEHEKVEKITLLLKKPEAPMNAIFEYVAVEVTASRKAGEKEKTGN</sequence>
<dbReference type="InterPro" id="IPR043133">
    <property type="entry name" value="GTP-CH-I_C/QueF"/>
</dbReference>
<protein>
    <recommendedName>
        <fullName evidence="6">7,8-dihydroneopterin aldolase</fullName>
        <ecNumber evidence="6">4.1.2.25</ecNumber>
    </recommendedName>
</protein>
<organism evidence="8 9">
    <name type="scientific">Neglectibacter timonensis</name>
    <dbReference type="NCBI Taxonomy" id="1776382"/>
    <lineage>
        <taxon>Bacteria</taxon>
        <taxon>Bacillati</taxon>
        <taxon>Bacillota</taxon>
        <taxon>Clostridia</taxon>
        <taxon>Eubacteriales</taxon>
        <taxon>Oscillospiraceae</taxon>
        <taxon>Neglectibacter</taxon>
    </lineage>
</organism>
<proteinExistence type="inferred from homology"/>
<evidence type="ECO:0000259" key="7">
    <source>
        <dbReference type="SMART" id="SM00905"/>
    </source>
</evidence>
<dbReference type="Pfam" id="PF02152">
    <property type="entry name" value="FolB"/>
    <property type="match status" value="1"/>
</dbReference>
<evidence type="ECO:0000256" key="2">
    <source>
        <dbReference type="ARBA" id="ARBA00005013"/>
    </source>
</evidence>
<keyword evidence="5 6" id="KW-0456">Lyase</keyword>
<dbReference type="Proteomes" id="UP001524473">
    <property type="component" value="Unassembled WGS sequence"/>
</dbReference>
<dbReference type="CDD" id="cd00534">
    <property type="entry name" value="DHNA_DHNTPE"/>
    <property type="match status" value="1"/>
</dbReference>
<comment type="function">
    <text evidence="6">Catalyzes the conversion of 7,8-dihydroneopterin to 6-hydroxymethyl-7,8-dihydropterin.</text>
</comment>
<evidence type="ECO:0000256" key="6">
    <source>
        <dbReference type="RuleBase" id="RU362079"/>
    </source>
</evidence>
<dbReference type="PANTHER" id="PTHR42844">
    <property type="entry name" value="DIHYDRONEOPTERIN ALDOLASE 1-RELATED"/>
    <property type="match status" value="1"/>
</dbReference>
<dbReference type="SUPFAM" id="SSF55620">
    <property type="entry name" value="Tetrahydrobiopterin biosynthesis enzymes-like"/>
    <property type="match status" value="1"/>
</dbReference>
<keyword evidence="4 6" id="KW-0289">Folate biosynthesis</keyword>
<dbReference type="InterPro" id="IPR006156">
    <property type="entry name" value="Dihydroneopterin_aldolase"/>
</dbReference>
<accession>A0ABT1S2C4</accession>
<evidence type="ECO:0000313" key="9">
    <source>
        <dbReference type="Proteomes" id="UP001524473"/>
    </source>
</evidence>
<dbReference type="EMBL" id="JANFZH010000037">
    <property type="protein sequence ID" value="MCQ4841087.1"/>
    <property type="molecule type" value="Genomic_DNA"/>
</dbReference>
<dbReference type="GeneID" id="90532436"/>
<comment type="caution">
    <text evidence="8">The sequence shown here is derived from an EMBL/GenBank/DDBJ whole genome shotgun (WGS) entry which is preliminary data.</text>
</comment>
<keyword evidence="9" id="KW-1185">Reference proteome</keyword>
<evidence type="ECO:0000256" key="4">
    <source>
        <dbReference type="ARBA" id="ARBA00022909"/>
    </source>
</evidence>
<evidence type="ECO:0000256" key="5">
    <source>
        <dbReference type="ARBA" id="ARBA00023239"/>
    </source>
</evidence>
<dbReference type="GO" id="GO:0004150">
    <property type="term" value="F:dihydroneopterin aldolase activity"/>
    <property type="evidence" value="ECO:0007669"/>
    <property type="project" value="UniProtKB-EC"/>
</dbReference>
<gene>
    <name evidence="8" type="primary">folB</name>
    <name evidence="8" type="ORF">NE695_14325</name>
</gene>
<dbReference type="RefSeq" id="WP_066863918.1">
    <property type="nucleotide sequence ID" value="NZ_CABKVV010000013.1"/>
</dbReference>
<dbReference type="InterPro" id="IPR006157">
    <property type="entry name" value="FolB_dom"/>
</dbReference>
<reference evidence="8 9" key="1">
    <citation type="submission" date="2022-06" db="EMBL/GenBank/DDBJ databases">
        <title>Isolation of gut microbiota from human fecal samples.</title>
        <authorList>
            <person name="Pamer E.G."/>
            <person name="Barat B."/>
            <person name="Waligurski E."/>
            <person name="Medina S."/>
            <person name="Paddock L."/>
            <person name="Mostad J."/>
        </authorList>
    </citation>
    <scope>NUCLEOTIDE SEQUENCE [LARGE SCALE GENOMIC DNA]</scope>
    <source>
        <strain evidence="8 9">DFI.9.73</strain>
    </source>
</reference>
<evidence type="ECO:0000256" key="3">
    <source>
        <dbReference type="ARBA" id="ARBA00005708"/>
    </source>
</evidence>
<dbReference type="Gene3D" id="3.30.1130.10">
    <property type="match status" value="1"/>
</dbReference>
<name>A0ABT1S2C4_9FIRM</name>
<evidence type="ECO:0000313" key="8">
    <source>
        <dbReference type="EMBL" id="MCQ4841087.1"/>
    </source>
</evidence>
<comment type="pathway">
    <text evidence="2 6">Cofactor biosynthesis; tetrahydrofolate biosynthesis; 2-amino-4-hydroxy-6-hydroxymethyl-7,8-dihydropteridine diphosphate from 7,8-dihydroneopterin triphosphate: step 3/4.</text>
</comment>
<dbReference type="SMART" id="SM00905">
    <property type="entry name" value="FolB"/>
    <property type="match status" value="1"/>
</dbReference>
<comment type="catalytic activity">
    <reaction evidence="1 6">
        <text>7,8-dihydroneopterin = 6-hydroxymethyl-7,8-dihydropterin + glycolaldehyde</text>
        <dbReference type="Rhea" id="RHEA:10540"/>
        <dbReference type="ChEBI" id="CHEBI:17001"/>
        <dbReference type="ChEBI" id="CHEBI:17071"/>
        <dbReference type="ChEBI" id="CHEBI:44841"/>
        <dbReference type="EC" id="4.1.2.25"/>
    </reaction>
</comment>
<feature type="domain" description="Dihydroneopterin aldolase/epimerase" evidence="7">
    <location>
        <begin position="4"/>
        <end position="117"/>
    </location>
</feature>
<dbReference type="PANTHER" id="PTHR42844:SF1">
    <property type="entry name" value="DIHYDRONEOPTERIN ALDOLASE 1-RELATED"/>
    <property type="match status" value="1"/>
</dbReference>
<dbReference type="EC" id="4.1.2.25" evidence="6"/>